<keyword evidence="2" id="KW-1185">Reference proteome</keyword>
<protein>
    <submittedName>
        <fullName evidence="1">10848_t:CDS:1</fullName>
    </submittedName>
</protein>
<proteinExistence type="predicted"/>
<organism evidence="1 2">
    <name type="scientific">Acaulospora colombiana</name>
    <dbReference type="NCBI Taxonomy" id="27376"/>
    <lineage>
        <taxon>Eukaryota</taxon>
        <taxon>Fungi</taxon>
        <taxon>Fungi incertae sedis</taxon>
        <taxon>Mucoromycota</taxon>
        <taxon>Glomeromycotina</taxon>
        <taxon>Glomeromycetes</taxon>
        <taxon>Diversisporales</taxon>
        <taxon>Acaulosporaceae</taxon>
        <taxon>Acaulospora</taxon>
    </lineage>
</organism>
<evidence type="ECO:0000313" key="2">
    <source>
        <dbReference type="Proteomes" id="UP000789525"/>
    </source>
</evidence>
<name>A0ACA9PKE0_9GLOM</name>
<dbReference type="Proteomes" id="UP000789525">
    <property type="component" value="Unassembled WGS sequence"/>
</dbReference>
<evidence type="ECO:0000313" key="1">
    <source>
        <dbReference type="EMBL" id="CAG8714539.1"/>
    </source>
</evidence>
<gene>
    <name evidence="1" type="ORF">ACOLOM_LOCUS10839</name>
</gene>
<feature type="non-terminal residue" evidence="1">
    <location>
        <position position="1"/>
    </location>
</feature>
<reference evidence="1" key="1">
    <citation type="submission" date="2021-06" db="EMBL/GenBank/DDBJ databases">
        <authorList>
            <person name="Kallberg Y."/>
            <person name="Tangrot J."/>
            <person name="Rosling A."/>
        </authorList>
    </citation>
    <scope>NUCLEOTIDE SEQUENCE</scope>
    <source>
        <strain evidence="1">CL356</strain>
    </source>
</reference>
<comment type="caution">
    <text evidence="1">The sequence shown here is derived from an EMBL/GenBank/DDBJ whole genome shotgun (WGS) entry which is preliminary data.</text>
</comment>
<sequence length="211" mass="23701">VLKARAAFLSNYEVYALLKEMEGKQLEQTRAFMATKKEENLEDQYKGPNYVVPEDVAENVRTIQVELLQYLSGEHLPTSRQSEESVAHLTKGLRGYGLTKAEKLQIINLCPQSVLDLYVIVEEMEARIENKSNQILALVQDKLSDQPLFLPEESGTANNGAEADEPAAEEEEGADMWGGEEVGQYLEEEFEEGGDDFEPMLEIDEVAEPQD</sequence>
<accession>A0ACA9PKE0</accession>
<dbReference type="EMBL" id="CAJVPT010036444">
    <property type="protein sequence ID" value="CAG8714539.1"/>
    <property type="molecule type" value="Genomic_DNA"/>
</dbReference>